<dbReference type="OrthoDB" id="17458at2759"/>
<dbReference type="Proteomes" id="UP000078348">
    <property type="component" value="Unassembled WGS sequence"/>
</dbReference>
<comment type="caution">
    <text evidence="6">The sequence shown here is derived from an EMBL/GenBank/DDBJ whole genome shotgun (WGS) entry which is preliminary data.</text>
</comment>
<evidence type="ECO:0000256" key="1">
    <source>
        <dbReference type="ARBA" id="ARBA00001947"/>
    </source>
</evidence>
<dbReference type="Gene3D" id="3.60.15.10">
    <property type="entry name" value="Ribonuclease Z/Hydroxyacylglutathione hydrolase-like"/>
    <property type="match status" value="1"/>
</dbReference>
<keyword evidence="2" id="KW-0479">Metal-binding</keyword>
<evidence type="ECO:0000313" key="6">
    <source>
        <dbReference type="EMBL" id="OAO15941.1"/>
    </source>
</evidence>
<evidence type="ECO:0000256" key="3">
    <source>
        <dbReference type="ARBA" id="ARBA00022801"/>
    </source>
</evidence>
<protein>
    <submittedName>
        <fullName evidence="6">Metallo-beta-lactamase</fullName>
    </submittedName>
</protein>
<keyword evidence="7" id="KW-1185">Reference proteome</keyword>
<dbReference type="GO" id="GO:0016787">
    <property type="term" value="F:hydrolase activity"/>
    <property type="evidence" value="ECO:0007669"/>
    <property type="project" value="UniProtKB-KW"/>
</dbReference>
<dbReference type="SUPFAM" id="SSF56281">
    <property type="entry name" value="Metallo-hydrolase/oxidoreductase"/>
    <property type="match status" value="1"/>
</dbReference>
<sequence>MQQFLLTGFVANLFSTNTFILADTVRKSAIVFDAPGAVDRIVDYLKQNGIERVEAVFLTHGHVDHIIAMNEYRKQLPGEWKAYLGEPDLHIWQCVNQQIHDFGVPFSIETIADPDVLLKGGEVFTFGDTTIECILSPGHSLGSIVYVVKRKGQQDLIVTGDVLFSNSMGRTDWTDIAILNGTSSYLSLVQSVKALEKQNQEASILPGHGDCTTLKKALNNVKYYME</sequence>
<dbReference type="PANTHER" id="PTHR46233:SF3">
    <property type="entry name" value="HYDROXYACYLGLUTATHIONE HYDROLASE GLOC"/>
    <property type="match status" value="1"/>
</dbReference>
<evidence type="ECO:0000256" key="2">
    <source>
        <dbReference type="ARBA" id="ARBA00022723"/>
    </source>
</evidence>
<dbReference type="AlphaFoldDB" id="A0A196SI01"/>
<dbReference type="PANTHER" id="PTHR46233">
    <property type="entry name" value="HYDROXYACYLGLUTATHIONE HYDROLASE GLOC"/>
    <property type="match status" value="1"/>
</dbReference>
<evidence type="ECO:0000313" key="7">
    <source>
        <dbReference type="Proteomes" id="UP000078348"/>
    </source>
</evidence>
<dbReference type="STRING" id="478820.A0A196SI01"/>
<dbReference type="GO" id="GO:0046872">
    <property type="term" value="F:metal ion binding"/>
    <property type="evidence" value="ECO:0007669"/>
    <property type="project" value="UniProtKB-KW"/>
</dbReference>
<dbReference type="CDD" id="cd06262">
    <property type="entry name" value="metallo-hydrolase-like_MBL-fold"/>
    <property type="match status" value="1"/>
</dbReference>
<keyword evidence="4" id="KW-0862">Zinc</keyword>
<gene>
    <name evidence="6" type="ORF">AV274_2350</name>
</gene>
<dbReference type="Pfam" id="PF00753">
    <property type="entry name" value="Lactamase_B"/>
    <property type="match status" value="1"/>
</dbReference>
<dbReference type="InterPro" id="IPR001279">
    <property type="entry name" value="Metallo-B-lactamas"/>
</dbReference>
<proteinExistence type="predicted"/>
<reference evidence="6 7" key="1">
    <citation type="submission" date="2016-05" db="EMBL/GenBank/DDBJ databases">
        <title>Nuclear genome of Blastocystis sp. subtype 1 NandII.</title>
        <authorList>
            <person name="Gentekaki E."/>
            <person name="Curtis B."/>
            <person name="Stairs C."/>
            <person name="Eme L."/>
            <person name="Herman E."/>
            <person name="Klimes V."/>
            <person name="Arias M.C."/>
            <person name="Elias M."/>
            <person name="Hilliou F."/>
            <person name="Klute M."/>
            <person name="Malik S.-B."/>
            <person name="Pightling A."/>
            <person name="Rachubinski R."/>
            <person name="Salas D."/>
            <person name="Schlacht A."/>
            <person name="Suga H."/>
            <person name="Archibald J."/>
            <person name="Ball S.G."/>
            <person name="Clark G."/>
            <person name="Dacks J."/>
            <person name="Van Der Giezen M."/>
            <person name="Tsaousis A."/>
            <person name="Roger A."/>
        </authorList>
    </citation>
    <scope>NUCLEOTIDE SEQUENCE [LARGE SCALE GENOMIC DNA]</scope>
    <source>
        <strain evidence="7">ATCC 50177 / NandII</strain>
    </source>
</reference>
<accession>A0A196SI01</accession>
<keyword evidence="3" id="KW-0378">Hydrolase</keyword>
<evidence type="ECO:0000259" key="5">
    <source>
        <dbReference type="SMART" id="SM00849"/>
    </source>
</evidence>
<comment type="cofactor">
    <cofactor evidence="1">
        <name>Zn(2+)</name>
        <dbReference type="ChEBI" id="CHEBI:29105"/>
    </cofactor>
</comment>
<dbReference type="SMART" id="SM00849">
    <property type="entry name" value="Lactamase_B"/>
    <property type="match status" value="1"/>
</dbReference>
<dbReference type="InterPro" id="IPR036866">
    <property type="entry name" value="RibonucZ/Hydroxyglut_hydro"/>
</dbReference>
<evidence type="ECO:0000256" key="4">
    <source>
        <dbReference type="ARBA" id="ARBA00022833"/>
    </source>
</evidence>
<dbReference type="EMBL" id="LXWW01000107">
    <property type="protein sequence ID" value="OAO15941.1"/>
    <property type="molecule type" value="Genomic_DNA"/>
</dbReference>
<name>A0A196SI01_BLAHN</name>
<feature type="domain" description="Metallo-beta-lactamase" evidence="5">
    <location>
        <begin position="15"/>
        <end position="208"/>
    </location>
</feature>
<organism evidence="6 7">
    <name type="scientific">Blastocystis sp. subtype 1 (strain ATCC 50177 / NandII)</name>
    <dbReference type="NCBI Taxonomy" id="478820"/>
    <lineage>
        <taxon>Eukaryota</taxon>
        <taxon>Sar</taxon>
        <taxon>Stramenopiles</taxon>
        <taxon>Bigyra</taxon>
        <taxon>Opalozoa</taxon>
        <taxon>Opalinata</taxon>
        <taxon>Blastocystidae</taxon>
        <taxon>Blastocystis</taxon>
    </lineage>
</organism>
<dbReference type="InterPro" id="IPR051453">
    <property type="entry name" value="MBL_Glyoxalase_II"/>
</dbReference>